<proteinExistence type="predicted"/>
<dbReference type="RefSeq" id="WP_116179547.1">
    <property type="nucleotide sequence ID" value="NZ_CP144375.1"/>
</dbReference>
<reference evidence="1 2" key="1">
    <citation type="submission" date="2018-08" db="EMBL/GenBank/DDBJ databases">
        <title>Genomic Encyclopedia of Archaeal and Bacterial Type Strains, Phase II (KMG-II): from individual species to whole genera.</title>
        <authorList>
            <person name="Goeker M."/>
        </authorList>
    </citation>
    <scope>NUCLEOTIDE SEQUENCE [LARGE SCALE GENOMIC DNA]</scope>
    <source>
        <strain evidence="1 2">DSM 45791</strain>
    </source>
</reference>
<name>A0A3E0H0A4_9PSEU</name>
<dbReference type="OrthoDB" id="3908445at2"/>
<protein>
    <submittedName>
        <fullName evidence="1">Uncharacterized protein</fullName>
    </submittedName>
</protein>
<evidence type="ECO:0000313" key="2">
    <source>
        <dbReference type="Proteomes" id="UP000256269"/>
    </source>
</evidence>
<dbReference type="AlphaFoldDB" id="A0A3E0H0A4"/>
<gene>
    <name evidence="1" type="ORF">BCF44_116117</name>
</gene>
<evidence type="ECO:0000313" key="1">
    <source>
        <dbReference type="EMBL" id="REH36248.1"/>
    </source>
</evidence>
<dbReference type="Proteomes" id="UP000256269">
    <property type="component" value="Unassembled WGS sequence"/>
</dbReference>
<organism evidence="1 2">
    <name type="scientific">Kutzneria buriramensis</name>
    <dbReference type="NCBI Taxonomy" id="1045776"/>
    <lineage>
        <taxon>Bacteria</taxon>
        <taxon>Bacillati</taxon>
        <taxon>Actinomycetota</taxon>
        <taxon>Actinomycetes</taxon>
        <taxon>Pseudonocardiales</taxon>
        <taxon>Pseudonocardiaceae</taxon>
        <taxon>Kutzneria</taxon>
    </lineage>
</organism>
<sequence>MSEFIPIDTGPEPTTTTVKTDVNHGVQAQTINGGVTMSLWPTEPELVACTPTRGDRRAARELYVPRDGIERARRDLREERVTLLAGRGNGWEIAALRLLETELSAKTVHLNPIRRLDSVRADELPRRGGYVWAARRRFDELAFRQAVDAVVAAEGYLVLLIEHPDEVPNALRQKVVFLGAPDAMDLACKQIRDVCAPAEDKPLRVLDETFGAALRAGTTPRKAVQAADLATRQASGELSEGEALEMFGEELAQAVRKWFESERWMTEYTVMVAVAVLENMSADIVFAAAEKLELAVRAAELPADRAPRPRRVFTFARDNLLDTIGATVDKREHPRYSTLTEETVRFRRQDWARALVRHAWAQYPALQSTLVQWMVDSAEPAQGAPALCTVILDVPANDPLRHLTTLAGGARKDERVFAAVTLALLAGHFDRQRLVDETLDRWIDAPDGVRRKLTAAMVLGLMYGTRPVKDGLDRLERIADTDKKHLLDAVIWAVMTIRVHGRNQVPVLQTMCRWLCSPYEWDGQRVVALSVGWQIVGLGRSAGFAFPEPAEVDRTAATALTRALFGHIMRDRVFGAKAIEVMIGLAERGRYDPAATRQLFVLMAMVLGDHSRRAARKALVRRHPYLRRRIGRLFRLVRLLEGRPWWAVVAGWWHGSRRAGDATGS</sequence>
<dbReference type="EMBL" id="QUNO01000016">
    <property type="protein sequence ID" value="REH36248.1"/>
    <property type="molecule type" value="Genomic_DNA"/>
</dbReference>
<comment type="caution">
    <text evidence="1">The sequence shown here is derived from an EMBL/GenBank/DDBJ whole genome shotgun (WGS) entry which is preliminary data.</text>
</comment>
<keyword evidence="2" id="KW-1185">Reference proteome</keyword>
<accession>A0A3E0H0A4</accession>